<organism evidence="7 8">
    <name type="scientific">Amphibalanus amphitrite</name>
    <name type="common">Striped barnacle</name>
    <name type="synonym">Balanus amphitrite</name>
    <dbReference type="NCBI Taxonomy" id="1232801"/>
    <lineage>
        <taxon>Eukaryota</taxon>
        <taxon>Metazoa</taxon>
        <taxon>Ecdysozoa</taxon>
        <taxon>Arthropoda</taxon>
        <taxon>Crustacea</taxon>
        <taxon>Multicrustacea</taxon>
        <taxon>Cirripedia</taxon>
        <taxon>Thoracica</taxon>
        <taxon>Thoracicalcarea</taxon>
        <taxon>Balanomorpha</taxon>
        <taxon>Balanoidea</taxon>
        <taxon>Balanidae</taxon>
        <taxon>Amphibalaninae</taxon>
        <taxon>Amphibalanus</taxon>
    </lineage>
</organism>
<dbReference type="EMBL" id="VIIS01000561">
    <property type="protein sequence ID" value="KAF0307574.1"/>
    <property type="molecule type" value="Genomic_DNA"/>
</dbReference>
<evidence type="ECO:0000256" key="5">
    <source>
        <dbReference type="ARBA" id="ARBA00023136"/>
    </source>
</evidence>
<protein>
    <submittedName>
        <fullName evidence="7">Uncharacterized protein</fullName>
    </submittedName>
</protein>
<evidence type="ECO:0000313" key="8">
    <source>
        <dbReference type="Proteomes" id="UP000440578"/>
    </source>
</evidence>
<feature type="transmembrane region" description="Helical" evidence="6">
    <location>
        <begin position="376"/>
        <end position="396"/>
    </location>
</feature>
<dbReference type="Proteomes" id="UP000440578">
    <property type="component" value="Unassembled WGS sequence"/>
</dbReference>
<dbReference type="InterPro" id="IPR036259">
    <property type="entry name" value="MFS_trans_sf"/>
</dbReference>
<feature type="transmembrane region" description="Helical" evidence="6">
    <location>
        <begin position="317"/>
        <end position="334"/>
    </location>
</feature>
<reference evidence="7 8" key="1">
    <citation type="submission" date="2019-07" db="EMBL/GenBank/DDBJ databases">
        <title>Draft genome assembly of a fouling barnacle, Amphibalanus amphitrite (Darwin, 1854): The first reference genome for Thecostraca.</title>
        <authorList>
            <person name="Kim W."/>
        </authorList>
    </citation>
    <scope>NUCLEOTIDE SEQUENCE [LARGE SCALE GENOMIC DNA]</scope>
    <source>
        <strain evidence="7">SNU_AA5</strain>
        <tissue evidence="7">Soma without cirri and trophi</tissue>
    </source>
</reference>
<evidence type="ECO:0000256" key="2">
    <source>
        <dbReference type="ARBA" id="ARBA00022448"/>
    </source>
</evidence>
<dbReference type="AlphaFoldDB" id="A0A6A4WUR5"/>
<dbReference type="PANTHER" id="PTHR43385:SF1">
    <property type="entry name" value="RIBOFLAVIN TRANSPORTER RIBJ"/>
    <property type="match status" value="1"/>
</dbReference>
<dbReference type="InterPro" id="IPR052983">
    <property type="entry name" value="MFS_Riboflavin_Transporter"/>
</dbReference>
<feature type="transmembrane region" description="Helical" evidence="6">
    <location>
        <begin position="74"/>
        <end position="92"/>
    </location>
</feature>
<dbReference type="Gene3D" id="1.20.1250.20">
    <property type="entry name" value="MFS general substrate transporter like domains"/>
    <property type="match status" value="2"/>
</dbReference>
<evidence type="ECO:0000313" key="7">
    <source>
        <dbReference type="EMBL" id="KAF0307574.1"/>
    </source>
</evidence>
<feature type="transmembrane region" description="Helical" evidence="6">
    <location>
        <begin position="126"/>
        <end position="151"/>
    </location>
</feature>
<keyword evidence="4 6" id="KW-1133">Transmembrane helix</keyword>
<feature type="transmembrane region" description="Helical" evidence="6">
    <location>
        <begin position="206"/>
        <end position="226"/>
    </location>
</feature>
<feature type="transmembrane region" description="Helical" evidence="6">
    <location>
        <begin position="28"/>
        <end position="54"/>
    </location>
</feature>
<comment type="subcellular location">
    <subcellularLocation>
        <location evidence="1">Membrane</location>
        <topology evidence="1">Multi-pass membrane protein</topology>
    </subcellularLocation>
</comment>
<gene>
    <name evidence="7" type="ORF">FJT64_021127</name>
</gene>
<dbReference type="OrthoDB" id="410267at2759"/>
<keyword evidence="8" id="KW-1185">Reference proteome</keyword>
<proteinExistence type="predicted"/>
<name>A0A6A4WUR5_AMPAM</name>
<feature type="transmembrane region" description="Helical" evidence="6">
    <location>
        <begin position="252"/>
        <end position="273"/>
    </location>
</feature>
<keyword evidence="5 6" id="KW-0472">Membrane</keyword>
<evidence type="ECO:0000256" key="6">
    <source>
        <dbReference type="SAM" id="Phobius"/>
    </source>
</evidence>
<feature type="transmembrane region" description="Helical" evidence="6">
    <location>
        <begin position="158"/>
        <end position="177"/>
    </location>
</feature>
<accession>A0A6A4WUR5</accession>
<feature type="transmembrane region" description="Helical" evidence="6">
    <location>
        <begin position="285"/>
        <end position="305"/>
    </location>
</feature>
<keyword evidence="2" id="KW-0813">Transport</keyword>
<comment type="caution">
    <text evidence="7">The sequence shown here is derived from an EMBL/GenBank/DDBJ whole genome shotgun (WGS) entry which is preliminary data.</text>
</comment>
<feature type="transmembrane region" description="Helical" evidence="6">
    <location>
        <begin position="408"/>
        <end position="428"/>
    </location>
</feature>
<dbReference type="SUPFAM" id="SSF103473">
    <property type="entry name" value="MFS general substrate transporter"/>
    <property type="match status" value="1"/>
</dbReference>
<dbReference type="GO" id="GO:0016020">
    <property type="term" value="C:membrane"/>
    <property type="evidence" value="ECO:0007669"/>
    <property type="project" value="UniProtKB-SubCell"/>
</dbReference>
<evidence type="ECO:0000256" key="4">
    <source>
        <dbReference type="ARBA" id="ARBA00022989"/>
    </source>
</evidence>
<evidence type="ECO:0000256" key="1">
    <source>
        <dbReference type="ARBA" id="ARBA00004141"/>
    </source>
</evidence>
<sequence>MAAAGSAGAAAGAAAGLRPAGGLRQSGVLASCFCVSLALGSCFSIGNLTTYVTSYLRAGAALPVDYADTMWLDSVLRVTMGPLYALGGLLHARLGPRPATALGGGLVLLGTALSTLAVRGPLFGLIAAYSLLQGAGIGIALASVSLTCVAWFPRRCGLALGVNMGGFTLGPVLFNWVQTGYINRTGAEPAAGGYFWQPELLRRVPAAFLLQALVQAGLLTPALLLLRAAPAHGGQPHKAGLSVRQALRTRRFYQLLLGYVPTMVAFEFFQVTWKTFGQTFISDDRLLSTVGSVSPLFALAGNLLWGQLGDATSFRSALVVASGLLASLLCTVPAAPRLGAAAYCAWVWALAASCAALFACQLPLLRGEFGDHSAGVLLGLMNTARALFTPVTPLLARLLLLRRDGYPVLFLVQGGFALVAMCSLISVTTASDAAAARRAEAKQAEAAARP</sequence>
<feature type="transmembrane region" description="Helical" evidence="6">
    <location>
        <begin position="99"/>
        <end position="120"/>
    </location>
</feature>
<keyword evidence="3 6" id="KW-0812">Transmembrane</keyword>
<feature type="transmembrane region" description="Helical" evidence="6">
    <location>
        <begin position="340"/>
        <end position="364"/>
    </location>
</feature>
<dbReference type="PANTHER" id="PTHR43385">
    <property type="entry name" value="RIBOFLAVIN TRANSPORTER RIBJ"/>
    <property type="match status" value="1"/>
</dbReference>
<evidence type="ECO:0000256" key="3">
    <source>
        <dbReference type="ARBA" id="ARBA00022692"/>
    </source>
</evidence>